<comment type="caution">
    <text evidence="2">The sequence shown here is derived from an EMBL/GenBank/DDBJ whole genome shotgun (WGS) entry which is preliminary data.</text>
</comment>
<dbReference type="AlphaFoldDB" id="A0A3M5WSF0"/>
<evidence type="ECO:0000256" key="1">
    <source>
        <dbReference type="SAM" id="Phobius"/>
    </source>
</evidence>
<gene>
    <name evidence="2" type="ORF">ALP23_200116</name>
</gene>
<reference evidence="2 3" key="1">
    <citation type="submission" date="2018-08" db="EMBL/GenBank/DDBJ databases">
        <title>Recombination of ecologically and evolutionarily significant loci maintains genetic cohesion in the Pseudomonas syringae species complex.</title>
        <authorList>
            <person name="Dillon M."/>
            <person name="Thakur S."/>
            <person name="Almeida R.N.D."/>
            <person name="Weir B.S."/>
            <person name="Guttman D.S."/>
        </authorList>
    </citation>
    <scope>NUCLEOTIDE SEQUENCE [LARGE SCALE GENOMIC DNA]</scope>
    <source>
        <strain evidence="2 3">ICMP 11947</strain>
    </source>
</reference>
<dbReference type="EMBL" id="RBUG01000075">
    <property type="protein sequence ID" value="RMU72704.1"/>
    <property type="molecule type" value="Genomic_DNA"/>
</dbReference>
<sequence>MLGDDGLAFLSHDTDHIAVDWRDDSRVTQVDLRRVDLHLCALYLGIQCAHVGLLHLVVGFGIFKVLPGYRLIGL</sequence>
<proteinExistence type="predicted"/>
<keyword evidence="1" id="KW-0812">Transmembrane</keyword>
<feature type="transmembrane region" description="Helical" evidence="1">
    <location>
        <begin position="41"/>
        <end position="63"/>
    </location>
</feature>
<dbReference type="Proteomes" id="UP000271152">
    <property type="component" value="Unassembled WGS sequence"/>
</dbReference>
<evidence type="ECO:0000313" key="3">
    <source>
        <dbReference type="Proteomes" id="UP000271152"/>
    </source>
</evidence>
<accession>A0A3M5WSF0</accession>
<keyword evidence="1" id="KW-0472">Membrane</keyword>
<organism evidence="2 3">
    <name type="scientific">Pseudomonas syringae pv. apii</name>
    <dbReference type="NCBI Taxonomy" id="81036"/>
    <lineage>
        <taxon>Bacteria</taxon>
        <taxon>Pseudomonadati</taxon>
        <taxon>Pseudomonadota</taxon>
        <taxon>Gammaproteobacteria</taxon>
        <taxon>Pseudomonadales</taxon>
        <taxon>Pseudomonadaceae</taxon>
        <taxon>Pseudomonas</taxon>
    </lineage>
</organism>
<name>A0A3M5WSF0_9PSED</name>
<keyword evidence="1" id="KW-1133">Transmembrane helix</keyword>
<evidence type="ECO:0000313" key="2">
    <source>
        <dbReference type="EMBL" id="RMU72704.1"/>
    </source>
</evidence>
<protein>
    <submittedName>
        <fullName evidence="2">Uncharacterized protein</fullName>
    </submittedName>
</protein>